<comment type="caution">
    <text evidence="1">The sequence shown here is derived from an EMBL/GenBank/DDBJ whole genome shotgun (WGS) entry which is preliminary data.</text>
</comment>
<accession>A0ABW7T4P8</accession>
<keyword evidence="2" id="KW-1185">Reference proteome</keyword>
<proteinExistence type="predicted"/>
<dbReference type="EMBL" id="JBIRRB010000006">
    <property type="protein sequence ID" value="MFI0912483.1"/>
    <property type="molecule type" value="Genomic_DNA"/>
</dbReference>
<dbReference type="Proteomes" id="UP001611162">
    <property type="component" value="Unassembled WGS sequence"/>
</dbReference>
<evidence type="ECO:0000313" key="2">
    <source>
        <dbReference type="Proteomes" id="UP001611162"/>
    </source>
</evidence>
<sequence>MDHPNMKVWLSDHGVESVTLRAERLVLVSQWHDGRHITWIEIADVRLGGSR</sequence>
<protein>
    <submittedName>
        <fullName evidence="1">Uncharacterized protein</fullName>
    </submittedName>
</protein>
<dbReference type="RefSeq" id="WP_397613368.1">
    <property type="nucleotide sequence ID" value="NZ_JBIRRB010000006.1"/>
</dbReference>
<name>A0ABW7T4P8_9ACTN</name>
<gene>
    <name evidence="1" type="ORF">ACH4TF_18735</name>
</gene>
<organism evidence="1 2">
    <name type="scientific">Streptomyces abikoensis</name>
    <dbReference type="NCBI Taxonomy" id="97398"/>
    <lineage>
        <taxon>Bacteria</taxon>
        <taxon>Bacillati</taxon>
        <taxon>Actinomycetota</taxon>
        <taxon>Actinomycetes</taxon>
        <taxon>Kitasatosporales</taxon>
        <taxon>Streptomycetaceae</taxon>
        <taxon>Streptomyces</taxon>
    </lineage>
</organism>
<evidence type="ECO:0000313" key="1">
    <source>
        <dbReference type="EMBL" id="MFI0912483.1"/>
    </source>
</evidence>
<reference evidence="1 2" key="1">
    <citation type="submission" date="2024-10" db="EMBL/GenBank/DDBJ databases">
        <title>The Natural Products Discovery Center: Release of the First 8490 Sequenced Strains for Exploring Actinobacteria Biosynthetic Diversity.</title>
        <authorList>
            <person name="Kalkreuter E."/>
            <person name="Kautsar S.A."/>
            <person name="Yang D."/>
            <person name="Bader C.D."/>
            <person name="Teijaro C.N."/>
            <person name="Fluegel L."/>
            <person name="Davis C.M."/>
            <person name="Simpson J.R."/>
            <person name="Lauterbach L."/>
            <person name="Steele A.D."/>
            <person name="Gui C."/>
            <person name="Meng S."/>
            <person name="Li G."/>
            <person name="Viehrig K."/>
            <person name="Ye F."/>
            <person name="Su P."/>
            <person name="Kiefer A.F."/>
            <person name="Nichols A."/>
            <person name="Cepeda A.J."/>
            <person name="Yan W."/>
            <person name="Fan B."/>
            <person name="Jiang Y."/>
            <person name="Adhikari A."/>
            <person name="Zheng C.-J."/>
            <person name="Schuster L."/>
            <person name="Cowan T.M."/>
            <person name="Smanski M.J."/>
            <person name="Chevrette M.G."/>
            <person name="De Carvalho L.P.S."/>
            <person name="Shen B."/>
        </authorList>
    </citation>
    <scope>NUCLEOTIDE SEQUENCE [LARGE SCALE GENOMIC DNA]</scope>
    <source>
        <strain evidence="1 2">NPDC020979</strain>
    </source>
</reference>